<keyword evidence="3" id="KW-1185">Reference proteome</keyword>
<evidence type="ECO:0000313" key="2">
    <source>
        <dbReference type="EMBL" id="CAD5210727.1"/>
    </source>
</evidence>
<reference evidence="2" key="1">
    <citation type="submission" date="2020-09" db="EMBL/GenBank/DDBJ databases">
        <authorList>
            <person name="Kikuchi T."/>
        </authorList>
    </citation>
    <scope>NUCLEOTIDE SEQUENCE</scope>
    <source>
        <strain evidence="2">Ka4C1</strain>
    </source>
</reference>
<sequence length="232" mass="26457">MKYQSVGKITADRRALESPIIALRLIAAAGDLVRDSGETFCCDNPPLFSRQTDKRINDPSGPQHGFHHRNYDFADNYHNFHHIFYSNGNYNTSAKTPGEVAWSKDYPLPYRLNFTDKRRFEIGCMVVIYVRLQEGTMINLIDENGDVNFHVVVHWWSIILNSRFRGAWGQQVVFCEEVVVHPDCVNHGDEFKKSPNFTVVEITQTLLFGVQDEPKNRPPDQVGGRGAPVSTM</sequence>
<dbReference type="Gene3D" id="2.60.120.200">
    <property type="match status" value="1"/>
</dbReference>
<gene>
    <name evidence="2" type="ORF">BXYJ_LOCUS2073</name>
</gene>
<dbReference type="Proteomes" id="UP000582659">
    <property type="component" value="Unassembled WGS sequence"/>
</dbReference>
<dbReference type="EMBL" id="CAJFCV020000001">
    <property type="protein sequence ID" value="CAG9086897.1"/>
    <property type="molecule type" value="Genomic_DNA"/>
</dbReference>
<organism evidence="2 3">
    <name type="scientific">Bursaphelenchus xylophilus</name>
    <name type="common">Pinewood nematode worm</name>
    <name type="synonym">Aphelenchoides xylophilus</name>
    <dbReference type="NCBI Taxonomy" id="6326"/>
    <lineage>
        <taxon>Eukaryota</taxon>
        <taxon>Metazoa</taxon>
        <taxon>Ecdysozoa</taxon>
        <taxon>Nematoda</taxon>
        <taxon>Chromadorea</taxon>
        <taxon>Rhabditida</taxon>
        <taxon>Tylenchina</taxon>
        <taxon>Tylenchomorpha</taxon>
        <taxon>Aphelenchoidea</taxon>
        <taxon>Aphelenchoididae</taxon>
        <taxon>Bursaphelenchus</taxon>
    </lineage>
</organism>
<comment type="caution">
    <text evidence="2">The sequence shown here is derived from an EMBL/GenBank/DDBJ whole genome shotgun (WGS) entry which is preliminary data.</text>
</comment>
<dbReference type="AlphaFoldDB" id="A0A811K5G8"/>
<dbReference type="InterPro" id="IPR013320">
    <property type="entry name" value="ConA-like_dom_sf"/>
</dbReference>
<evidence type="ECO:0000313" key="3">
    <source>
        <dbReference type="Proteomes" id="UP000659654"/>
    </source>
</evidence>
<protein>
    <submittedName>
        <fullName evidence="2">(pine wood nematode) hypothetical protein</fullName>
    </submittedName>
</protein>
<dbReference type="SUPFAM" id="SSF49899">
    <property type="entry name" value="Concanavalin A-like lectins/glucanases"/>
    <property type="match status" value="1"/>
</dbReference>
<dbReference type="Proteomes" id="UP000659654">
    <property type="component" value="Unassembled WGS sequence"/>
</dbReference>
<feature type="region of interest" description="Disordered" evidence="1">
    <location>
        <begin position="211"/>
        <end position="232"/>
    </location>
</feature>
<accession>A0A811K5G8</accession>
<name>A0A811K5G8_BURXY</name>
<evidence type="ECO:0000256" key="1">
    <source>
        <dbReference type="SAM" id="MobiDB-lite"/>
    </source>
</evidence>
<proteinExistence type="predicted"/>
<dbReference type="EMBL" id="CAJFDI010000001">
    <property type="protein sequence ID" value="CAD5210727.1"/>
    <property type="molecule type" value="Genomic_DNA"/>
</dbReference>